<sequence>MVMSDCPGLRDGRAEARRLRVDPGLSRSQLMKHFGVSNGTLSEWLKGLDPPEWTRRPRAKDEARHRAREMRAEGRTVPEIAAALGVSKSSAYLWTRDMPLDATPEEAAARRSRNSKNIAEARWKPYRQARDLERDATRARVSDWVGELTDREVILLGSVAYWCEGAKEKPWRPQATNLQFINSDPKLIRLFLRYVTLLGVSSGQLRFRLYIHESADVTAATMWWAGLVGVAAQDFQRPTLKRHNPATVRHNVGESYRGCLAVTVCKSARLYWETEGVMEGIALSEDQSPPAIM</sequence>
<gene>
    <name evidence="1" type="ORF">Asi03nite_63050</name>
</gene>
<reference evidence="1" key="1">
    <citation type="submission" date="2021-01" db="EMBL/GenBank/DDBJ databases">
        <title>Whole genome shotgun sequence of Actinoplanes siamensis NBRC 109076.</title>
        <authorList>
            <person name="Komaki H."/>
            <person name="Tamura T."/>
        </authorList>
    </citation>
    <scope>NUCLEOTIDE SEQUENCE</scope>
    <source>
        <strain evidence="1">NBRC 109076</strain>
    </source>
</reference>
<dbReference type="Proteomes" id="UP000629619">
    <property type="component" value="Unassembled WGS sequence"/>
</dbReference>
<dbReference type="InterPro" id="IPR001387">
    <property type="entry name" value="Cro/C1-type_HTH"/>
</dbReference>
<dbReference type="SUPFAM" id="SSF46689">
    <property type="entry name" value="Homeodomain-like"/>
    <property type="match status" value="1"/>
</dbReference>
<dbReference type="CDD" id="cd00093">
    <property type="entry name" value="HTH_XRE"/>
    <property type="match status" value="1"/>
</dbReference>
<evidence type="ECO:0000313" key="1">
    <source>
        <dbReference type="EMBL" id="GIF08767.1"/>
    </source>
</evidence>
<dbReference type="EMBL" id="BOMW01000067">
    <property type="protein sequence ID" value="GIF08767.1"/>
    <property type="molecule type" value="Genomic_DNA"/>
</dbReference>
<organism evidence="1 2">
    <name type="scientific">Actinoplanes siamensis</name>
    <dbReference type="NCBI Taxonomy" id="1223317"/>
    <lineage>
        <taxon>Bacteria</taxon>
        <taxon>Bacillati</taxon>
        <taxon>Actinomycetota</taxon>
        <taxon>Actinomycetes</taxon>
        <taxon>Micromonosporales</taxon>
        <taxon>Micromonosporaceae</taxon>
        <taxon>Actinoplanes</taxon>
    </lineage>
</organism>
<dbReference type="AlphaFoldDB" id="A0A919TNI4"/>
<keyword evidence="2" id="KW-1185">Reference proteome</keyword>
<accession>A0A919TNI4</accession>
<dbReference type="InterPro" id="IPR009057">
    <property type="entry name" value="Homeodomain-like_sf"/>
</dbReference>
<dbReference type="RefSeq" id="WP_203684113.1">
    <property type="nucleotide sequence ID" value="NZ_BOMW01000067.1"/>
</dbReference>
<proteinExistence type="predicted"/>
<comment type="caution">
    <text evidence="1">The sequence shown here is derived from an EMBL/GenBank/DDBJ whole genome shotgun (WGS) entry which is preliminary data.</text>
</comment>
<name>A0A919TNI4_9ACTN</name>
<protein>
    <recommendedName>
        <fullName evidence="3">Homeodomain-like domain-containing protein</fullName>
    </recommendedName>
</protein>
<evidence type="ECO:0008006" key="3">
    <source>
        <dbReference type="Google" id="ProtNLM"/>
    </source>
</evidence>
<evidence type="ECO:0000313" key="2">
    <source>
        <dbReference type="Proteomes" id="UP000629619"/>
    </source>
</evidence>